<gene>
    <name evidence="2" type="ORF">H5410_038689</name>
</gene>
<dbReference type="PROSITE" id="PS50404">
    <property type="entry name" value="GST_NTER"/>
    <property type="match status" value="1"/>
</dbReference>
<sequence length="61" mass="7282">MVNNEVILLDFWPSMFGMKLRIALADKEVKYEYKEEDLWNKRDSLANLNKESLLFCDVLLE</sequence>
<protein>
    <recommendedName>
        <fullName evidence="1">GST N-terminal domain-containing protein</fullName>
    </recommendedName>
</protein>
<evidence type="ECO:0000259" key="1">
    <source>
        <dbReference type="PROSITE" id="PS50404"/>
    </source>
</evidence>
<dbReference type="EMBL" id="JACXVP010000007">
    <property type="protein sequence ID" value="KAG5597457.1"/>
    <property type="molecule type" value="Genomic_DNA"/>
</dbReference>
<organism evidence="2 3">
    <name type="scientific">Solanum commersonii</name>
    <name type="common">Commerson's wild potato</name>
    <name type="synonym">Commerson's nightshade</name>
    <dbReference type="NCBI Taxonomy" id="4109"/>
    <lineage>
        <taxon>Eukaryota</taxon>
        <taxon>Viridiplantae</taxon>
        <taxon>Streptophyta</taxon>
        <taxon>Embryophyta</taxon>
        <taxon>Tracheophyta</taxon>
        <taxon>Spermatophyta</taxon>
        <taxon>Magnoliopsida</taxon>
        <taxon>eudicotyledons</taxon>
        <taxon>Gunneridae</taxon>
        <taxon>Pentapetalae</taxon>
        <taxon>asterids</taxon>
        <taxon>lamiids</taxon>
        <taxon>Solanales</taxon>
        <taxon>Solanaceae</taxon>
        <taxon>Solanoideae</taxon>
        <taxon>Solaneae</taxon>
        <taxon>Solanum</taxon>
    </lineage>
</organism>
<reference evidence="2 3" key="1">
    <citation type="submission" date="2020-09" db="EMBL/GenBank/DDBJ databases">
        <title>De no assembly of potato wild relative species, Solanum commersonii.</title>
        <authorList>
            <person name="Cho K."/>
        </authorList>
    </citation>
    <scope>NUCLEOTIDE SEQUENCE [LARGE SCALE GENOMIC DNA]</scope>
    <source>
        <strain evidence="2">LZ3.2</strain>
        <tissue evidence="2">Leaf</tissue>
    </source>
</reference>
<keyword evidence="3" id="KW-1185">Reference proteome</keyword>
<feature type="domain" description="GST N-terminal" evidence="1">
    <location>
        <begin position="4"/>
        <end position="61"/>
    </location>
</feature>
<name>A0A9J5YAU8_SOLCO</name>
<dbReference type="InterPro" id="IPR004045">
    <property type="entry name" value="Glutathione_S-Trfase_N"/>
</dbReference>
<dbReference type="Proteomes" id="UP000824120">
    <property type="component" value="Chromosome 7"/>
</dbReference>
<dbReference type="Pfam" id="PF02798">
    <property type="entry name" value="GST_N"/>
    <property type="match status" value="1"/>
</dbReference>
<proteinExistence type="predicted"/>
<dbReference type="AlphaFoldDB" id="A0A9J5YAU8"/>
<dbReference type="InterPro" id="IPR036249">
    <property type="entry name" value="Thioredoxin-like_sf"/>
</dbReference>
<evidence type="ECO:0000313" key="3">
    <source>
        <dbReference type="Proteomes" id="UP000824120"/>
    </source>
</evidence>
<dbReference type="Gene3D" id="3.40.30.10">
    <property type="entry name" value="Glutaredoxin"/>
    <property type="match status" value="1"/>
</dbReference>
<comment type="caution">
    <text evidence="2">The sequence shown here is derived from an EMBL/GenBank/DDBJ whole genome shotgun (WGS) entry which is preliminary data.</text>
</comment>
<dbReference type="SUPFAM" id="SSF52833">
    <property type="entry name" value="Thioredoxin-like"/>
    <property type="match status" value="1"/>
</dbReference>
<accession>A0A9J5YAU8</accession>
<evidence type="ECO:0000313" key="2">
    <source>
        <dbReference type="EMBL" id="KAG5597457.1"/>
    </source>
</evidence>